<dbReference type="FunCoup" id="E0W3J4">
    <property type="interactions" value="122"/>
</dbReference>
<dbReference type="GO" id="GO:0005634">
    <property type="term" value="C:nucleus"/>
    <property type="evidence" value="ECO:0007669"/>
    <property type="project" value="TreeGrafter"/>
</dbReference>
<feature type="compositionally biased region" description="Low complexity" evidence="1">
    <location>
        <begin position="1033"/>
        <end position="1062"/>
    </location>
</feature>
<dbReference type="Proteomes" id="UP000009046">
    <property type="component" value="Unassembled WGS sequence"/>
</dbReference>
<dbReference type="GO" id="GO:0000977">
    <property type="term" value="F:RNA polymerase II transcription regulatory region sequence-specific DNA binding"/>
    <property type="evidence" value="ECO:0007669"/>
    <property type="project" value="TreeGrafter"/>
</dbReference>
<proteinExistence type="predicted"/>
<feature type="region of interest" description="Disordered" evidence="1">
    <location>
        <begin position="323"/>
        <end position="345"/>
    </location>
</feature>
<feature type="region of interest" description="Disordered" evidence="1">
    <location>
        <begin position="583"/>
        <end position="606"/>
    </location>
</feature>
<evidence type="ECO:0000259" key="2">
    <source>
        <dbReference type="Pfam" id="PF10264"/>
    </source>
</evidence>
<feature type="domain" description="Winged helix Storkhead-box1" evidence="2">
    <location>
        <begin position="21"/>
        <end position="99"/>
    </location>
</feature>
<keyword evidence="5" id="KW-1185">Reference proteome</keyword>
<dbReference type="eggNOG" id="KOG3897">
    <property type="taxonomic scope" value="Eukaryota"/>
</dbReference>
<dbReference type="InParanoid" id="E0W3J4"/>
<feature type="region of interest" description="Disordered" evidence="1">
    <location>
        <begin position="844"/>
        <end position="876"/>
    </location>
</feature>
<feature type="region of interest" description="Disordered" evidence="1">
    <location>
        <begin position="478"/>
        <end position="522"/>
    </location>
</feature>
<feature type="region of interest" description="Disordered" evidence="1">
    <location>
        <begin position="1033"/>
        <end position="1074"/>
    </location>
</feature>
<reference evidence="4" key="3">
    <citation type="submission" date="2021-02" db="UniProtKB">
        <authorList>
            <consortium name="EnsemblMetazoa"/>
        </authorList>
    </citation>
    <scope>IDENTIFICATION</scope>
    <source>
        <strain evidence="4">USDA</strain>
    </source>
</reference>
<dbReference type="Pfam" id="PF10264">
    <property type="entry name" value="WHD_Storkhead"/>
    <property type="match status" value="1"/>
</dbReference>
<feature type="compositionally biased region" description="Basic and acidic residues" evidence="1">
    <location>
        <begin position="593"/>
        <end position="606"/>
    </location>
</feature>
<dbReference type="InterPro" id="IPR019391">
    <property type="entry name" value="Storkhead-box_WHD"/>
</dbReference>
<dbReference type="GO" id="GO:0006357">
    <property type="term" value="P:regulation of transcription by RNA polymerase II"/>
    <property type="evidence" value="ECO:0007669"/>
    <property type="project" value="InterPro"/>
</dbReference>
<evidence type="ECO:0000313" key="3">
    <source>
        <dbReference type="EMBL" id="EEB20200.1"/>
    </source>
</evidence>
<evidence type="ECO:0000313" key="4">
    <source>
        <dbReference type="EnsemblMetazoa" id="PHUM605230-PA"/>
    </source>
</evidence>
<dbReference type="EMBL" id="AAZO01007402">
    <property type="status" value="NOT_ANNOTATED_CDS"/>
    <property type="molecule type" value="Genomic_DNA"/>
</dbReference>
<dbReference type="HOGENOM" id="CLU_287186_0_0_1"/>
<feature type="compositionally biased region" description="Acidic residues" evidence="1">
    <location>
        <begin position="846"/>
        <end position="873"/>
    </location>
</feature>
<gene>
    <name evidence="4" type="primary">8237079</name>
    <name evidence="3" type="ORF">Phum_PHUM605230</name>
</gene>
<feature type="compositionally biased region" description="Basic and acidic residues" evidence="1">
    <location>
        <begin position="124"/>
        <end position="134"/>
    </location>
</feature>
<feature type="compositionally biased region" description="Polar residues" evidence="1">
    <location>
        <begin position="108"/>
        <end position="118"/>
    </location>
</feature>
<dbReference type="PANTHER" id="PTHR22437">
    <property type="entry name" value="WINGED HELIX DOMAIN-CONTAINING PROTEIN"/>
    <property type="match status" value="1"/>
</dbReference>
<dbReference type="PANTHER" id="PTHR22437:SF0">
    <property type="entry name" value="FI21431P1"/>
    <property type="match status" value="1"/>
</dbReference>
<dbReference type="GeneID" id="8237079"/>
<dbReference type="VEuPathDB" id="VectorBase:PHUM605230"/>
<dbReference type="RefSeq" id="XP_002432938.1">
    <property type="nucleotide sequence ID" value="XM_002432893.1"/>
</dbReference>
<feature type="compositionally biased region" description="Low complexity" evidence="1">
    <location>
        <begin position="697"/>
        <end position="721"/>
    </location>
</feature>
<dbReference type="KEGG" id="phu:Phum_PHUM605230"/>
<protein>
    <recommendedName>
        <fullName evidence="2">Winged helix Storkhead-box1 domain-containing protein</fullName>
    </recommendedName>
</protein>
<feature type="compositionally biased region" description="Low complexity" evidence="1">
    <location>
        <begin position="678"/>
        <end position="689"/>
    </location>
</feature>
<dbReference type="EMBL" id="DS235882">
    <property type="protein sequence ID" value="EEB20200.1"/>
    <property type="molecule type" value="Genomic_DNA"/>
</dbReference>
<feature type="compositionally biased region" description="Polar residues" evidence="1">
    <location>
        <begin position="727"/>
        <end position="745"/>
    </location>
</feature>
<dbReference type="STRING" id="121224.E0W3J4"/>
<dbReference type="OrthoDB" id="10020110at2759"/>
<name>E0W3J4_PEDHC</name>
<reference evidence="3" key="1">
    <citation type="submission" date="2007-04" db="EMBL/GenBank/DDBJ databases">
        <title>Annotation of Pediculus humanus corporis strain USDA.</title>
        <authorList>
            <person name="Kirkness E."/>
            <person name="Hannick L."/>
            <person name="Hass B."/>
            <person name="Bruggner R."/>
            <person name="Lawson D."/>
            <person name="Bidwell S."/>
            <person name="Joardar V."/>
            <person name="Caler E."/>
            <person name="Walenz B."/>
            <person name="Inman J."/>
            <person name="Schobel S."/>
            <person name="Galinsky K."/>
            <person name="Amedeo P."/>
            <person name="Strausberg R."/>
        </authorList>
    </citation>
    <scope>NUCLEOTIDE SEQUENCE</scope>
    <source>
        <strain evidence="3">USDA</strain>
    </source>
</reference>
<dbReference type="AlphaFoldDB" id="E0W3J4"/>
<feature type="compositionally biased region" description="Polar residues" evidence="1">
    <location>
        <begin position="1063"/>
        <end position="1074"/>
    </location>
</feature>
<dbReference type="EnsemblMetazoa" id="PHUM605230-RA">
    <property type="protein sequence ID" value="PHUM605230-PA"/>
    <property type="gene ID" value="PHUM605230"/>
</dbReference>
<dbReference type="GO" id="GO:0005737">
    <property type="term" value="C:cytoplasm"/>
    <property type="evidence" value="ECO:0007669"/>
    <property type="project" value="TreeGrafter"/>
</dbReference>
<sequence length="1074" mass="121119">MITIILIIKTKEKRDIDDCLVSLINQGQFTPLPEALCWVILELTSSGQHAVLESIRNCLHLSFPDIEKPSSQVVYDTLAKLMSDKKIYQTSQGYFIITPETRRLRLQQKQSDLSPNMNRTHRRSYSDVREESRTTKGLLMSNEEALAYVHGEMTTIRDGDVTHQSIQTNLADVICGGNPNDKILYASIPKRSTSFPLERRNSLKLFGSNKRLNGSLTRSGSMKYIPHKSGTLLTDSSSSTEYTTSQDYQPLSTKKTSLLARLFRRSGRKRGLSAPPTIHTFSAQFPPAEWFNPKVIHMHCVGTQTKQAQDTNSDDQLLQWEIEPSNGGRYGTTRRSNTRDNHNLQKEGHIYQKPSKQGIMDKTNGNTDSLNRRQEIERIRLLKSDHLSADRLPTSERSLLYRQLYGQERSSSSRRSSFSKSSKSLNRNYMEFSDKTIESSRIYEEIKNKSSESFPKLVETFSERNDGTGIYTKISTNKKTRSNEGFGSDGKNSGKKEMVSSNPTTPKYRRKIEKRSSSLPRRKISTTSIQKSDGVTHTDFPYYDEKLSKTEESPITPNLTNRRSTSYENVNFEDDFMKKLSTKSESKTAAGKCSKDSGKEKKIEETDMNKFKPITPIYNFEDGCQDMTSLTSSGYDTQTNSIVSTSDQIPYSLKLNKNYLNSTTPPPSLTITEDFEQNKNNNNNNNNNKLSSEDSSRSVSPYSPPVKSENKKQQQQQQQQQHPPLVNVSSNISVTTGNGNKNSLSVQVMTNPNRIEGPKVFVSSSSSDGGKTLTRVKDNTSIFVQSSPVSNSSTTTTTDVINRQNSKRDIEKNLKKLERFPSLYSPKEVLKTGFDCKNYKFRQNQTDDDDVDDDDVVNDDDDDDDDDDNDSDLDDRRKFSDFDIETIISKNHENCSIVQSVDSEKDEYGLSHKPIPRQPEVKQFSSSEFTQDEKLFSFGSKKTNSKIPVMKNRKNIVDRSANNILDTTPSCFTKTRGGGESLTTTTTMKKDFHEFPSLTDLSLNFKSIAAQNILNNISVTSVDTLVEVNMAANNSNEKSNNNNNNSSSSSINNNNNNNNNSNPLVNLQTDFGVI</sequence>
<dbReference type="CTD" id="8237079"/>
<feature type="region of interest" description="Disordered" evidence="1">
    <location>
        <begin position="664"/>
        <end position="745"/>
    </location>
</feature>
<organism>
    <name type="scientific">Pediculus humanus subsp. corporis</name>
    <name type="common">Body louse</name>
    <dbReference type="NCBI Taxonomy" id="121224"/>
    <lineage>
        <taxon>Eukaryota</taxon>
        <taxon>Metazoa</taxon>
        <taxon>Ecdysozoa</taxon>
        <taxon>Arthropoda</taxon>
        <taxon>Hexapoda</taxon>
        <taxon>Insecta</taxon>
        <taxon>Pterygota</taxon>
        <taxon>Neoptera</taxon>
        <taxon>Paraneoptera</taxon>
        <taxon>Psocodea</taxon>
        <taxon>Troctomorpha</taxon>
        <taxon>Phthiraptera</taxon>
        <taxon>Anoplura</taxon>
        <taxon>Pediculidae</taxon>
        <taxon>Pediculus</taxon>
    </lineage>
</organism>
<accession>E0W3J4</accession>
<dbReference type="InterPro" id="IPR040126">
    <property type="entry name" value="STOX1/2"/>
</dbReference>
<evidence type="ECO:0000313" key="5">
    <source>
        <dbReference type="Proteomes" id="UP000009046"/>
    </source>
</evidence>
<feature type="region of interest" description="Disordered" evidence="1">
    <location>
        <begin position="108"/>
        <end position="134"/>
    </location>
</feature>
<reference evidence="3" key="2">
    <citation type="submission" date="2007-04" db="EMBL/GenBank/DDBJ databases">
        <title>The genome of the human body louse.</title>
        <authorList>
            <consortium name="The Human Body Louse Genome Consortium"/>
            <person name="Kirkness E."/>
            <person name="Walenz B."/>
            <person name="Hass B."/>
            <person name="Bruggner R."/>
            <person name="Strausberg R."/>
        </authorList>
    </citation>
    <scope>NUCLEOTIDE SEQUENCE</scope>
    <source>
        <strain evidence="3">USDA</strain>
    </source>
</reference>
<evidence type="ECO:0000256" key="1">
    <source>
        <dbReference type="SAM" id="MobiDB-lite"/>
    </source>
</evidence>